<evidence type="ECO:0000313" key="5">
    <source>
        <dbReference type="Proteomes" id="UP000563151"/>
    </source>
</evidence>
<dbReference type="GO" id="GO:0005886">
    <property type="term" value="C:plasma membrane"/>
    <property type="evidence" value="ECO:0007669"/>
    <property type="project" value="TreeGrafter"/>
</dbReference>
<feature type="domain" description="Alanine dehydrogenase/pyridine nucleotide transhydrogenase N-terminal" evidence="3">
    <location>
        <begin position="5"/>
        <end position="133"/>
    </location>
</feature>
<dbReference type="PANTHER" id="PTHR42795">
    <property type="entry name" value="ALANINE DEHYDROGENASE"/>
    <property type="match status" value="1"/>
</dbReference>
<sequence>MRSIGFLISTKENERRRAILPADIVKLKNPNMLYFEKGYGKIMGIEDEEYIRAGANVEDRERILNKDVICDPKIGDGDYLDNLKNGQVIFGWIHAVQHKEIADKLLNNNLKCIAWEDMYEKGRHVFWRNNEIAGEAAIVQAFEAYGKFPYETKVAILGRGNTARGAYRILNGLGADITVYGRNMEILFRKEISDYDVIVNAILWDVNRKDHVIYKKDLKRMKKNALIIDVSCDANKAIETSKITTIKEPVYYVDGIMHYVVDHTPSIFYRTASREISKEMAKYLDFIIEEKENENEVLVKAIIIDNGEIIDKKILKYQHRQYNKVNIA</sequence>
<keyword evidence="5" id="KW-1185">Reference proteome</keyword>
<organism evidence="4 5">
    <name type="scientific">Clostridium tetanomorphum</name>
    <dbReference type="NCBI Taxonomy" id="1553"/>
    <lineage>
        <taxon>Bacteria</taxon>
        <taxon>Bacillati</taxon>
        <taxon>Bacillota</taxon>
        <taxon>Clostridia</taxon>
        <taxon>Eubacteriales</taxon>
        <taxon>Clostridiaceae</taxon>
        <taxon>Clostridium</taxon>
    </lineage>
</organism>
<comment type="caution">
    <text evidence="4">The sequence shown here is derived from an EMBL/GenBank/DDBJ whole genome shotgun (WGS) entry which is preliminary data.</text>
</comment>
<dbReference type="SMART" id="SM01002">
    <property type="entry name" value="AlaDh_PNT_C"/>
    <property type="match status" value="1"/>
</dbReference>
<accession>A0A923J258</accession>
<dbReference type="AlphaFoldDB" id="A0A923J258"/>
<dbReference type="Gene3D" id="3.40.50.720">
    <property type="entry name" value="NAD(P)-binding Rossmann-like Domain"/>
    <property type="match status" value="2"/>
</dbReference>
<dbReference type="EMBL" id="JAAZWO010000013">
    <property type="protein sequence ID" value="MBC2398380.1"/>
    <property type="molecule type" value="Genomic_DNA"/>
</dbReference>
<dbReference type="GO" id="GO:0006524">
    <property type="term" value="P:alanine catabolic process"/>
    <property type="evidence" value="ECO:0007669"/>
    <property type="project" value="TreeGrafter"/>
</dbReference>
<dbReference type="InterPro" id="IPR007886">
    <property type="entry name" value="AlaDH/PNT_N"/>
</dbReference>
<reference evidence="4 5" key="1">
    <citation type="submission" date="2020-04" db="EMBL/GenBank/DDBJ databases">
        <title>Genomic insights into acetone-butanol-ethanol (ABE) fermentation by sequencing solventogenic clostridia strains.</title>
        <authorList>
            <person name="Brown S."/>
        </authorList>
    </citation>
    <scope>NUCLEOTIDE SEQUENCE [LARGE SCALE GENOMIC DNA]</scope>
    <source>
        <strain evidence="4 5">DJ011</strain>
    </source>
</reference>
<dbReference type="PANTHER" id="PTHR42795:SF1">
    <property type="entry name" value="ALANINE DEHYDROGENASE"/>
    <property type="match status" value="1"/>
</dbReference>
<proteinExistence type="predicted"/>
<dbReference type="InterPro" id="IPR007698">
    <property type="entry name" value="AlaDH/PNT_NAD(H)-bd"/>
</dbReference>
<dbReference type="InterPro" id="IPR046951">
    <property type="entry name" value="CEOS"/>
</dbReference>
<dbReference type="Pfam" id="PF05222">
    <property type="entry name" value="AlaDh_PNT_N"/>
    <property type="match status" value="1"/>
</dbReference>
<evidence type="ECO:0000259" key="3">
    <source>
        <dbReference type="SMART" id="SM01003"/>
    </source>
</evidence>
<feature type="domain" description="Alanine dehydrogenase/pyridine nucleotide transhydrogenase NAD(H)-binding" evidence="2">
    <location>
        <begin position="141"/>
        <end position="260"/>
    </location>
</feature>
<dbReference type="RefSeq" id="WP_035145508.1">
    <property type="nucleotide sequence ID" value="NZ_JAAZWO010000013.1"/>
</dbReference>
<dbReference type="GO" id="GO:0000286">
    <property type="term" value="F:alanine dehydrogenase activity"/>
    <property type="evidence" value="ECO:0007669"/>
    <property type="project" value="TreeGrafter"/>
</dbReference>
<dbReference type="CDD" id="cd12181">
    <property type="entry name" value="ceo_syn"/>
    <property type="match status" value="1"/>
</dbReference>
<dbReference type="Pfam" id="PF01262">
    <property type="entry name" value="AlaDh_PNT_C"/>
    <property type="match status" value="1"/>
</dbReference>
<evidence type="ECO:0000256" key="1">
    <source>
        <dbReference type="ARBA" id="ARBA00023002"/>
    </source>
</evidence>
<dbReference type="Proteomes" id="UP000563151">
    <property type="component" value="Unassembled WGS sequence"/>
</dbReference>
<dbReference type="SUPFAM" id="SSF51735">
    <property type="entry name" value="NAD(P)-binding Rossmann-fold domains"/>
    <property type="match status" value="1"/>
</dbReference>
<name>A0A923J258_CLOTT</name>
<dbReference type="SMART" id="SM01003">
    <property type="entry name" value="AlaDh_PNT_N"/>
    <property type="match status" value="1"/>
</dbReference>
<evidence type="ECO:0000259" key="2">
    <source>
        <dbReference type="SMART" id="SM01002"/>
    </source>
</evidence>
<evidence type="ECO:0000313" key="4">
    <source>
        <dbReference type="EMBL" id="MBC2398380.1"/>
    </source>
</evidence>
<keyword evidence="1" id="KW-0560">Oxidoreductase</keyword>
<protein>
    <submittedName>
        <fullName evidence="4">N(5)-(Carboxyethyl)ornithine synthase</fullName>
    </submittedName>
</protein>
<gene>
    <name evidence="4" type="ORF">HGG79_11455</name>
</gene>
<dbReference type="GO" id="GO:0047126">
    <property type="term" value="F:N5-(carboxyethyl)ornithine synthase activity"/>
    <property type="evidence" value="ECO:0007669"/>
    <property type="project" value="InterPro"/>
</dbReference>
<dbReference type="InterPro" id="IPR036291">
    <property type="entry name" value="NAD(P)-bd_dom_sf"/>
</dbReference>
<dbReference type="SUPFAM" id="SSF52283">
    <property type="entry name" value="Formate/glycerate dehydrogenase catalytic domain-like"/>
    <property type="match status" value="1"/>
</dbReference>